<sequence>MNEKKDVQFLKQACVPDTHFKEAEQPLLREIKTFSEELYEKGKNTFAEIEDEMQASKEIIMQAAKENPLKTLLIAAGIGLLLLRGIFGRRS</sequence>
<dbReference type="EMBL" id="UASS01000001">
    <property type="protein sequence ID" value="SPX59257.1"/>
    <property type="molecule type" value="Genomic_DNA"/>
</dbReference>
<evidence type="ECO:0008006" key="8">
    <source>
        <dbReference type="Google" id="ProtNLM"/>
    </source>
</evidence>
<feature type="transmembrane region" description="Helical" evidence="1">
    <location>
        <begin position="69"/>
        <end position="87"/>
    </location>
</feature>
<evidence type="ECO:0000313" key="4">
    <source>
        <dbReference type="EMBL" id="STX38749.1"/>
    </source>
</evidence>
<dbReference type="EMBL" id="LNYB01000014">
    <property type="protein sequence ID" value="KTD03676.1"/>
    <property type="molecule type" value="Genomic_DNA"/>
</dbReference>
<keyword evidence="5" id="KW-1185">Reference proteome</keyword>
<accession>A0A0W0U7P9</accession>
<dbReference type="Proteomes" id="UP000254033">
    <property type="component" value="Unassembled WGS sequence"/>
</dbReference>
<keyword evidence="1" id="KW-0472">Membrane</keyword>
<reference evidence="2 5" key="1">
    <citation type="submission" date="2015-11" db="EMBL/GenBank/DDBJ databases">
        <title>Genomic analysis of 38 Legionella species identifies large and diverse effector repertoires.</title>
        <authorList>
            <person name="Burstein D."/>
            <person name="Amaro F."/>
            <person name="Zusman T."/>
            <person name="Lifshitz Z."/>
            <person name="Cohen O."/>
            <person name="Gilbert J.A."/>
            <person name="Pupko T."/>
            <person name="Shuman H.A."/>
            <person name="Segal G."/>
        </authorList>
    </citation>
    <scope>NUCLEOTIDE SEQUENCE [LARGE SCALE GENOMIC DNA]</scope>
    <source>
        <strain evidence="2 5">WO-44C</strain>
    </source>
</reference>
<evidence type="ECO:0000313" key="6">
    <source>
        <dbReference type="Proteomes" id="UP000251942"/>
    </source>
</evidence>
<reference evidence="6 7" key="2">
    <citation type="submission" date="2018-06" db="EMBL/GenBank/DDBJ databases">
        <authorList>
            <consortium name="Pathogen Informatics"/>
            <person name="Doyle S."/>
        </authorList>
    </citation>
    <scope>NUCLEOTIDE SEQUENCE [LARGE SCALE GENOMIC DNA]</scope>
    <source>
        <strain evidence="4 7">NCTC11978</strain>
        <strain evidence="3 6">NCTC12022</strain>
    </source>
</reference>
<organism evidence="2 5">
    <name type="scientific">Legionella feeleii</name>
    <dbReference type="NCBI Taxonomy" id="453"/>
    <lineage>
        <taxon>Bacteria</taxon>
        <taxon>Pseudomonadati</taxon>
        <taxon>Pseudomonadota</taxon>
        <taxon>Gammaproteobacteria</taxon>
        <taxon>Legionellales</taxon>
        <taxon>Legionellaceae</taxon>
        <taxon>Legionella</taxon>
    </lineage>
</organism>
<evidence type="ECO:0000313" key="3">
    <source>
        <dbReference type="EMBL" id="SPX59257.1"/>
    </source>
</evidence>
<dbReference type="EMBL" id="UGNY01000001">
    <property type="protein sequence ID" value="STX38749.1"/>
    <property type="molecule type" value="Genomic_DNA"/>
</dbReference>
<keyword evidence="1" id="KW-1133">Transmembrane helix</keyword>
<protein>
    <recommendedName>
        <fullName evidence="8">DUF883 domain-containing protein</fullName>
    </recommendedName>
</protein>
<proteinExistence type="predicted"/>
<dbReference type="RefSeq" id="WP_058443640.1">
    <property type="nucleotide sequence ID" value="NZ_CAAAHT010000025.1"/>
</dbReference>
<gene>
    <name evidence="2" type="ORF">Lfee_0422</name>
    <name evidence="4" type="ORF">NCTC11978_01937</name>
    <name evidence="3" type="ORF">NCTC12022_00078</name>
</gene>
<name>A0A0W0U7P9_9GAMM</name>
<evidence type="ECO:0000313" key="7">
    <source>
        <dbReference type="Proteomes" id="UP000254033"/>
    </source>
</evidence>
<evidence type="ECO:0000256" key="1">
    <source>
        <dbReference type="SAM" id="Phobius"/>
    </source>
</evidence>
<dbReference type="STRING" id="453.Lfee_0422"/>
<dbReference type="OrthoDB" id="9908305at2"/>
<keyword evidence="1" id="KW-0812">Transmembrane</keyword>
<dbReference type="PATRIC" id="fig|453.4.peg.458"/>
<evidence type="ECO:0000313" key="5">
    <source>
        <dbReference type="Proteomes" id="UP000054698"/>
    </source>
</evidence>
<dbReference type="Proteomes" id="UP000251942">
    <property type="component" value="Unassembled WGS sequence"/>
</dbReference>
<dbReference type="AlphaFoldDB" id="A0A0W0U7P9"/>
<dbReference type="Proteomes" id="UP000054698">
    <property type="component" value="Unassembled WGS sequence"/>
</dbReference>
<evidence type="ECO:0000313" key="2">
    <source>
        <dbReference type="EMBL" id="KTD03676.1"/>
    </source>
</evidence>